<feature type="domain" description="Sialidase" evidence="1">
    <location>
        <begin position="136"/>
        <end position="341"/>
    </location>
</feature>
<gene>
    <name evidence="2" type="ORF">GCM10011385_19490</name>
</gene>
<dbReference type="Gene3D" id="2.120.10.10">
    <property type="match status" value="1"/>
</dbReference>
<comment type="caution">
    <text evidence="2">The sequence shown here is derived from an EMBL/GenBank/DDBJ whole genome shotgun (WGS) entry which is preliminary data.</text>
</comment>
<dbReference type="PANTHER" id="PTHR38792">
    <property type="entry name" value="BNR/ASP-BOX REPEAT DOMAIN PROTEIN (AFU_ORTHOLOGUE AFUA_7G06430)-RELATED"/>
    <property type="match status" value="1"/>
</dbReference>
<evidence type="ECO:0000259" key="1">
    <source>
        <dbReference type="Pfam" id="PF13088"/>
    </source>
</evidence>
<dbReference type="Proteomes" id="UP000636264">
    <property type="component" value="Unassembled WGS sequence"/>
</dbReference>
<sequence length="386" mass="43235">MTGKQDQVKDAVHRVVYRNEEAFSSHPFLGGLWRVVNGDLVLAFMKADCTYVSGGDVNHDKITMSRRQMCAIRSGDNGATWDSENLVPIFETPEPAIAAEAPLDPEEPFDMDSADTIVAMGSSPALLVADAKPWMRISTDGGRSWRRPFKLPMNHFASLSGHGSFVRRQDGMWLAALSAASSDGWRRRALLYGSRDGADWNFLSWITPPVFDDEMDAPHTGTPRFWAHRYFYPRPICLRDGRILVSVRSQRDPTGALWTEIFESQDHGRTFHFLSRVNDWGAPGDLLELADGRIVCVYGYRLKPYGIRGRVSSDGGRTWDDEFILRDDGGSWDLGYPRVLELEPNRLLAVYYMNRADDPVQANGGVRHIAATEFSLPSDTAKGFSP</sequence>
<dbReference type="CDD" id="cd15482">
    <property type="entry name" value="Sialidase_non-viral"/>
    <property type="match status" value="1"/>
</dbReference>
<dbReference type="PANTHER" id="PTHR38792:SF3">
    <property type="entry name" value="BNR_ASP-BOX REPEAT DOMAIN PROTEIN (AFU_ORTHOLOGUE AFUA_7G06430)-RELATED"/>
    <property type="match status" value="1"/>
</dbReference>
<reference evidence="2" key="2">
    <citation type="submission" date="2020-09" db="EMBL/GenBank/DDBJ databases">
        <authorList>
            <person name="Sun Q."/>
            <person name="Zhou Y."/>
        </authorList>
    </citation>
    <scope>NUCLEOTIDE SEQUENCE</scope>
    <source>
        <strain evidence="2">CGMCC 1.15320</strain>
    </source>
</reference>
<dbReference type="AlphaFoldDB" id="A0A916RSS4"/>
<dbReference type="InterPro" id="IPR011040">
    <property type="entry name" value="Sialidase"/>
</dbReference>
<dbReference type="Pfam" id="PF13088">
    <property type="entry name" value="BNR_2"/>
    <property type="match status" value="1"/>
</dbReference>
<proteinExistence type="predicted"/>
<evidence type="ECO:0000313" key="2">
    <source>
        <dbReference type="EMBL" id="GGA65718.1"/>
    </source>
</evidence>
<name>A0A916RSS4_9HYPH</name>
<organism evidence="2 3">
    <name type="scientific">Nitratireductor aestuarii</name>
    <dbReference type="NCBI Taxonomy" id="1735103"/>
    <lineage>
        <taxon>Bacteria</taxon>
        <taxon>Pseudomonadati</taxon>
        <taxon>Pseudomonadota</taxon>
        <taxon>Alphaproteobacteria</taxon>
        <taxon>Hyphomicrobiales</taxon>
        <taxon>Phyllobacteriaceae</taxon>
        <taxon>Nitratireductor</taxon>
    </lineage>
</organism>
<dbReference type="EMBL" id="BMIF01000005">
    <property type="protein sequence ID" value="GGA65718.1"/>
    <property type="molecule type" value="Genomic_DNA"/>
</dbReference>
<evidence type="ECO:0000313" key="3">
    <source>
        <dbReference type="Proteomes" id="UP000636264"/>
    </source>
</evidence>
<protein>
    <recommendedName>
        <fullName evidence="1">Sialidase domain-containing protein</fullName>
    </recommendedName>
</protein>
<accession>A0A916RSS4</accession>
<dbReference type="SUPFAM" id="SSF50939">
    <property type="entry name" value="Sialidases"/>
    <property type="match status" value="1"/>
</dbReference>
<dbReference type="RefSeq" id="WP_188720868.1">
    <property type="nucleotide sequence ID" value="NZ_BMIF01000005.1"/>
</dbReference>
<dbReference type="InterPro" id="IPR036278">
    <property type="entry name" value="Sialidase_sf"/>
</dbReference>
<keyword evidence="3" id="KW-1185">Reference proteome</keyword>
<reference evidence="2" key="1">
    <citation type="journal article" date="2014" name="Int. J. Syst. Evol. Microbiol.">
        <title>Complete genome sequence of Corynebacterium casei LMG S-19264T (=DSM 44701T), isolated from a smear-ripened cheese.</title>
        <authorList>
            <consortium name="US DOE Joint Genome Institute (JGI-PGF)"/>
            <person name="Walter F."/>
            <person name="Albersmeier A."/>
            <person name="Kalinowski J."/>
            <person name="Ruckert C."/>
        </authorList>
    </citation>
    <scope>NUCLEOTIDE SEQUENCE</scope>
    <source>
        <strain evidence="2">CGMCC 1.15320</strain>
    </source>
</reference>